<dbReference type="RefSeq" id="WP_004316695.1">
    <property type="nucleotide sequence ID" value="NZ_JAKLLK010000069.1"/>
</dbReference>
<feature type="domain" description="MaoC-like" evidence="1">
    <location>
        <begin position="34"/>
        <end position="129"/>
    </location>
</feature>
<dbReference type="InterPro" id="IPR052342">
    <property type="entry name" value="MCH/BMMD"/>
</dbReference>
<reference evidence="2 3" key="1">
    <citation type="submission" date="2018-09" db="EMBL/GenBank/DDBJ databases">
        <title>Metagenome Assembled Genomes from an Advanced Water Purification Facility.</title>
        <authorList>
            <person name="Stamps B.W."/>
            <person name="Spear J.R."/>
        </authorList>
    </citation>
    <scope>NUCLEOTIDE SEQUENCE [LARGE SCALE GENOMIC DNA]</scope>
    <source>
        <strain evidence="2">Bin_27_1</strain>
    </source>
</reference>
<comment type="caution">
    <text evidence="2">The sequence shown here is derived from an EMBL/GenBank/DDBJ whole genome shotgun (WGS) entry which is preliminary data.</text>
</comment>
<evidence type="ECO:0000313" key="2">
    <source>
        <dbReference type="EMBL" id="TXH90062.1"/>
    </source>
</evidence>
<evidence type="ECO:0000313" key="3">
    <source>
        <dbReference type="Proteomes" id="UP000321192"/>
    </source>
</evidence>
<dbReference type="Proteomes" id="UP000321192">
    <property type="component" value="Unassembled WGS sequence"/>
</dbReference>
<dbReference type="PANTHER" id="PTHR43664">
    <property type="entry name" value="MONOAMINE OXIDASE-RELATED"/>
    <property type="match status" value="1"/>
</dbReference>
<dbReference type="EMBL" id="SSFD01000049">
    <property type="protein sequence ID" value="TXH90062.1"/>
    <property type="molecule type" value="Genomic_DNA"/>
</dbReference>
<dbReference type="AlphaFoldDB" id="A0A5C7T307"/>
<dbReference type="Pfam" id="PF01575">
    <property type="entry name" value="MaoC_dehydratas"/>
    <property type="match status" value="1"/>
</dbReference>
<proteinExistence type="predicted"/>
<dbReference type="InterPro" id="IPR029069">
    <property type="entry name" value="HotDog_dom_sf"/>
</dbReference>
<dbReference type="SUPFAM" id="SSF54637">
    <property type="entry name" value="Thioesterase/thiol ester dehydrase-isomerase"/>
    <property type="match status" value="1"/>
</dbReference>
<gene>
    <name evidence="2" type="ORF">E6Q80_03690</name>
</gene>
<name>A0A5C7T307_THASP</name>
<organism evidence="2 3">
    <name type="scientific">Thauera aminoaromatica</name>
    <dbReference type="NCBI Taxonomy" id="164330"/>
    <lineage>
        <taxon>Bacteria</taxon>
        <taxon>Pseudomonadati</taxon>
        <taxon>Pseudomonadota</taxon>
        <taxon>Betaproteobacteria</taxon>
        <taxon>Rhodocyclales</taxon>
        <taxon>Zoogloeaceae</taxon>
        <taxon>Thauera</taxon>
    </lineage>
</organism>
<dbReference type="Gene3D" id="3.10.129.10">
    <property type="entry name" value="Hotdog Thioesterase"/>
    <property type="match status" value="1"/>
</dbReference>
<protein>
    <submittedName>
        <fullName evidence="2">MaoC family dehydratase</fullName>
    </submittedName>
</protein>
<sequence length="168" mass="18843">MNSKDTTPPASTFSTPIDDRYFEDYVPGAVHRFGEMRVTAQEIIEFAHRYDPQDFHTDPAKAADTQFGGLIASGWMTCGMMMRMYSEHYLTHNASLASPGIDELRWLEPVRPDDVLSTRVTIVEARRSASKPDRGLVRSKIEVLNQHDRVVLSMLAMNLIGCRTPAAA</sequence>
<dbReference type="CDD" id="cd03454">
    <property type="entry name" value="YdeM"/>
    <property type="match status" value="1"/>
</dbReference>
<dbReference type="InterPro" id="IPR002539">
    <property type="entry name" value="MaoC-like_dom"/>
</dbReference>
<accession>A0A5C7T307</accession>
<dbReference type="PANTHER" id="PTHR43664:SF1">
    <property type="entry name" value="BETA-METHYLMALYL-COA DEHYDRATASE"/>
    <property type="match status" value="1"/>
</dbReference>
<evidence type="ECO:0000259" key="1">
    <source>
        <dbReference type="Pfam" id="PF01575"/>
    </source>
</evidence>